<gene>
    <name evidence="1" type="ORF">AVEN_261816_1</name>
</gene>
<keyword evidence="2" id="KW-1185">Reference proteome</keyword>
<sequence>MSSSPEEIIKITYVGLERFLENTLNASDFQDFQTHRHKIFPTWDHLWENLHRWLRRVPLNTMPETILSLADQLPGAKSFRPHLQNSLVLHDEFWNQVYQNLLTAKSRLPC</sequence>
<name>A0A4Y2M1Z1_ARAVE</name>
<dbReference type="EMBL" id="BGPR01006520">
    <property type="protein sequence ID" value="GBN19746.1"/>
    <property type="molecule type" value="Genomic_DNA"/>
</dbReference>
<proteinExistence type="predicted"/>
<reference evidence="1 2" key="1">
    <citation type="journal article" date="2019" name="Sci. Rep.">
        <title>Orb-weaving spider Araneus ventricosus genome elucidates the spidroin gene catalogue.</title>
        <authorList>
            <person name="Kono N."/>
            <person name="Nakamura H."/>
            <person name="Ohtoshi R."/>
            <person name="Moran D.A.P."/>
            <person name="Shinohara A."/>
            <person name="Yoshida Y."/>
            <person name="Fujiwara M."/>
            <person name="Mori M."/>
            <person name="Tomita M."/>
            <person name="Arakawa K."/>
        </authorList>
    </citation>
    <scope>NUCLEOTIDE SEQUENCE [LARGE SCALE GENOMIC DNA]</scope>
</reference>
<organism evidence="1 2">
    <name type="scientific">Araneus ventricosus</name>
    <name type="common">Orbweaver spider</name>
    <name type="synonym">Epeira ventricosa</name>
    <dbReference type="NCBI Taxonomy" id="182803"/>
    <lineage>
        <taxon>Eukaryota</taxon>
        <taxon>Metazoa</taxon>
        <taxon>Ecdysozoa</taxon>
        <taxon>Arthropoda</taxon>
        <taxon>Chelicerata</taxon>
        <taxon>Arachnida</taxon>
        <taxon>Araneae</taxon>
        <taxon>Araneomorphae</taxon>
        <taxon>Entelegynae</taxon>
        <taxon>Araneoidea</taxon>
        <taxon>Araneidae</taxon>
        <taxon>Araneus</taxon>
    </lineage>
</organism>
<dbReference type="AlphaFoldDB" id="A0A4Y2M1Z1"/>
<comment type="caution">
    <text evidence="1">The sequence shown here is derived from an EMBL/GenBank/DDBJ whole genome shotgun (WGS) entry which is preliminary data.</text>
</comment>
<evidence type="ECO:0000313" key="1">
    <source>
        <dbReference type="EMBL" id="GBN19746.1"/>
    </source>
</evidence>
<evidence type="ECO:0000313" key="2">
    <source>
        <dbReference type="Proteomes" id="UP000499080"/>
    </source>
</evidence>
<dbReference type="OrthoDB" id="6411294at2759"/>
<accession>A0A4Y2M1Z1</accession>
<protein>
    <submittedName>
        <fullName evidence="1">Uncharacterized protein</fullName>
    </submittedName>
</protein>
<dbReference type="Proteomes" id="UP000499080">
    <property type="component" value="Unassembled WGS sequence"/>
</dbReference>